<dbReference type="eggNOG" id="ENOG502RI36">
    <property type="taxonomic scope" value="Eukaryota"/>
</dbReference>
<dbReference type="AlphaFoldDB" id="F0ZPN4"/>
<dbReference type="EMBL" id="GL871112">
    <property type="protein sequence ID" value="EGC34084.1"/>
    <property type="molecule type" value="Genomic_DNA"/>
</dbReference>
<feature type="compositionally biased region" description="Acidic residues" evidence="1">
    <location>
        <begin position="217"/>
        <end position="227"/>
    </location>
</feature>
<dbReference type="OrthoDB" id="10630621at2759"/>
<evidence type="ECO:0000313" key="2">
    <source>
        <dbReference type="EMBL" id="EGC34084.1"/>
    </source>
</evidence>
<feature type="compositionally biased region" description="Low complexity" evidence="1">
    <location>
        <begin position="207"/>
        <end position="216"/>
    </location>
</feature>
<evidence type="ECO:0000256" key="1">
    <source>
        <dbReference type="SAM" id="MobiDB-lite"/>
    </source>
</evidence>
<name>F0ZPN4_DICPU</name>
<organism evidence="2 3">
    <name type="scientific">Dictyostelium purpureum</name>
    <name type="common">Slime mold</name>
    <dbReference type="NCBI Taxonomy" id="5786"/>
    <lineage>
        <taxon>Eukaryota</taxon>
        <taxon>Amoebozoa</taxon>
        <taxon>Evosea</taxon>
        <taxon>Eumycetozoa</taxon>
        <taxon>Dictyostelia</taxon>
        <taxon>Dictyosteliales</taxon>
        <taxon>Dictyosteliaceae</taxon>
        <taxon>Dictyostelium</taxon>
    </lineage>
</organism>
<keyword evidence="3" id="KW-1185">Reference proteome</keyword>
<gene>
    <name evidence="2" type="ORF">DICPUDRAFT_153745</name>
</gene>
<evidence type="ECO:0000313" key="3">
    <source>
        <dbReference type="Proteomes" id="UP000001064"/>
    </source>
</evidence>
<feature type="region of interest" description="Disordered" evidence="1">
    <location>
        <begin position="204"/>
        <end position="229"/>
    </location>
</feature>
<dbReference type="Proteomes" id="UP000001064">
    <property type="component" value="Unassembled WGS sequence"/>
</dbReference>
<dbReference type="InParanoid" id="F0ZPN4"/>
<protein>
    <submittedName>
        <fullName evidence="2">Uncharacterized protein</fullName>
    </submittedName>
</protein>
<dbReference type="GeneID" id="10502339"/>
<dbReference type="KEGG" id="dpp:DICPUDRAFT_153745"/>
<reference evidence="3" key="1">
    <citation type="journal article" date="2011" name="Genome Biol.">
        <title>Comparative genomics of the social amoebae Dictyostelium discoideum and Dictyostelium purpureum.</title>
        <authorList>
            <consortium name="US DOE Joint Genome Institute (JGI-PGF)"/>
            <person name="Sucgang R."/>
            <person name="Kuo A."/>
            <person name="Tian X."/>
            <person name="Salerno W."/>
            <person name="Parikh A."/>
            <person name="Feasley C.L."/>
            <person name="Dalin E."/>
            <person name="Tu H."/>
            <person name="Huang E."/>
            <person name="Barry K."/>
            <person name="Lindquist E."/>
            <person name="Shapiro H."/>
            <person name="Bruce D."/>
            <person name="Schmutz J."/>
            <person name="Salamov A."/>
            <person name="Fey P."/>
            <person name="Gaudet P."/>
            <person name="Anjard C."/>
            <person name="Babu M.M."/>
            <person name="Basu S."/>
            <person name="Bushmanova Y."/>
            <person name="van der Wel H."/>
            <person name="Katoh-Kurasawa M."/>
            <person name="Dinh C."/>
            <person name="Coutinho P.M."/>
            <person name="Saito T."/>
            <person name="Elias M."/>
            <person name="Schaap P."/>
            <person name="Kay R.R."/>
            <person name="Henrissat B."/>
            <person name="Eichinger L."/>
            <person name="Rivero F."/>
            <person name="Putnam N.H."/>
            <person name="West C.M."/>
            <person name="Loomis W.F."/>
            <person name="Chisholm R.L."/>
            <person name="Shaulsky G."/>
            <person name="Strassmann J.E."/>
            <person name="Queller D.C."/>
            <person name="Kuspa A."/>
            <person name="Grigoriev I.V."/>
        </authorList>
    </citation>
    <scope>NUCLEOTIDE SEQUENCE [LARGE SCALE GENOMIC DNA]</scope>
    <source>
        <strain evidence="3">QSDP1</strain>
    </source>
</reference>
<accession>F0ZPN4</accession>
<proteinExistence type="predicted"/>
<dbReference type="RefSeq" id="XP_003289377.1">
    <property type="nucleotide sequence ID" value="XM_003289329.1"/>
</dbReference>
<sequence>MKRKSEANILNDLSNSQVPFMCYLIVLQEWKINKLSEEVKNKIVLDLKSTEEFKGMELDSNHLESIIGDFSVFPMSNKNNIIAMWKSINKFRAIYKLESILKHNVLERSNKYNKVSKTNGNGHKGNFQENKIRKTWNYRKSKKQRLEENKTNNNNMIINQNHNNDNHHINNNNNNTNNNNNMNNTNHINNINIDYNNFNNSTHIETNNCSDDSINSDNEESDEEGNESEFKQFNENFKGSISNKTVEPYTPSQYFIPPTPFDTFLYSSNNSTPTNQSPIINQQLLQIQQTQQQQQQQLPNVNNTSFDNNINTSISDNSNNTNTSPMYVYIPNYNGNFNYNNYYSTPFYNIQN</sequence>
<dbReference type="VEuPathDB" id="AmoebaDB:DICPUDRAFT_153745"/>